<dbReference type="EMBL" id="LIAE01006199">
    <property type="protein sequence ID" value="PAV92433.1"/>
    <property type="molecule type" value="Genomic_DNA"/>
</dbReference>
<dbReference type="Proteomes" id="UP000218231">
    <property type="component" value="Unassembled WGS sequence"/>
</dbReference>
<evidence type="ECO:0000313" key="2">
    <source>
        <dbReference type="Proteomes" id="UP000218231"/>
    </source>
</evidence>
<keyword evidence="2" id="KW-1185">Reference proteome</keyword>
<dbReference type="AlphaFoldDB" id="A0A2A2M225"/>
<accession>A0A2A2M225</accession>
<reference evidence="1 2" key="1">
    <citation type="journal article" date="2017" name="Curr. Biol.">
        <title>Genome architecture and evolution of a unichromosomal asexual nematode.</title>
        <authorList>
            <person name="Fradin H."/>
            <person name="Zegar C."/>
            <person name="Gutwein M."/>
            <person name="Lucas J."/>
            <person name="Kovtun M."/>
            <person name="Corcoran D."/>
            <person name="Baugh L.R."/>
            <person name="Kiontke K."/>
            <person name="Gunsalus K."/>
            <person name="Fitch D.H."/>
            <person name="Piano F."/>
        </authorList>
    </citation>
    <scope>NUCLEOTIDE SEQUENCE [LARGE SCALE GENOMIC DNA]</scope>
    <source>
        <strain evidence="1">PF1309</strain>
    </source>
</reference>
<comment type="caution">
    <text evidence="1">The sequence shown here is derived from an EMBL/GenBank/DDBJ whole genome shotgun (WGS) entry which is preliminary data.</text>
</comment>
<gene>
    <name evidence="1" type="ORF">WR25_26313</name>
</gene>
<evidence type="ECO:0000313" key="1">
    <source>
        <dbReference type="EMBL" id="PAV92433.1"/>
    </source>
</evidence>
<organism evidence="1 2">
    <name type="scientific">Diploscapter pachys</name>
    <dbReference type="NCBI Taxonomy" id="2018661"/>
    <lineage>
        <taxon>Eukaryota</taxon>
        <taxon>Metazoa</taxon>
        <taxon>Ecdysozoa</taxon>
        <taxon>Nematoda</taxon>
        <taxon>Chromadorea</taxon>
        <taxon>Rhabditida</taxon>
        <taxon>Rhabditina</taxon>
        <taxon>Rhabditomorpha</taxon>
        <taxon>Rhabditoidea</taxon>
        <taxon>Rhabditidae</taxon>
        <taxon>Diploscapter</taxon>
    </lineage>
</organism>
<protein>
    <submittedName>
        <fullName evidence="1">Uncharacterized protein</fullName>
    </submittedName>
</protein>
<sequence>MLNVPRLAAPPRSNRHRRKFRASHISAAMVALARPRSSRSHASYSQQIACRYAVSGSVISGSGGHLPWASRSSLLIDVRGNICQRAQGGRPYWASKS</sequence>
<name>A0A2A2M225_9BILA</name>
<proteinExistence type="predicted"/>